<proteinExistence type="predicted"/>
<dbReference type="GO" id="GO:0006355">
    <property type="term" value="P:regulation of DNA-templated transcription"/>
    <property type="evidence" value="ECO:0007669"/>
    <property type="project" value="InterPro"/>
</dbReference>
<dbReference type="SUPFAM" id="SSF46785">
    <property type="entry name" value="Winged helix' DNA-binding domain"/>
    <property type="match status" value="1"/>
</dbReference>
<evidence type="ECO:0000313" key="7">
    <source>
        <dbReference type="Proteomes" id="UP000018227"/>
    </source>
</evidence>
<dbReference type="RefSeq" id="WP_023353487.1">
    <property type="nucleotide sequence ID" value="NZ_KI535366.1"/>
</dbReference>
<dbReference type="InterPro" id="IPR018490">
    <property type="entry name" value="cNMP-bd_dom_sf"/>
</dbReference>
<dbReference type="Gene3D" id="2.60.120.10">
    <property type="entry name" value="Jelly Rolls"/>
    <property type="match status" value="1"/>
</dbReference>
<dbReference type="InterPro" id="IPR014710">
    <property type="entry name" value="RmlC-like_jellyroll"/>
</dbReference>
<dbReference type="InterPro" id="IPR012318">
    <property type="entry name" value="HTH_CRP"/>
</dbReference>
<dbReference type="EMBL" id="ACIL03000005">
    <property type="protein sequence ID" value="ESL04247.1"/>
    <property type="molecule type" value="Genomic_DNA"/>
</dbReference>
<sequence>MNNFFLSNTPLFHGVKENEIEGLLSCLGAREKSYKKNEIIFRAGSVVHEIGLVESGSVNIVVNFYWGNSNIFGHVEKGMIFAENYAAIPGRELICDVVAAEPCEVLFLDLTKLLTTCSHGCVFHQRLIHNLLRISAQKSLNLSTRMMHTAPKSMRDKLLSYLSEQAMVNGNSHFTIPFDRQQLADYLGVDRSALSNELSKMQKDGLISFKKNEFTLTSENAL</sequence>
<evidence type="ECO:0000256" key="2">
    <source>
        <dbReference type="ARBA" id="ARBA00023125"/>
    </source>
</evidence>
<protein>
    <submittedName>
        <fullName evidence="6">Cyclic nucleotide-binding domain protein</fullName>
    </submittedName>
</protein>
<dbReference type="SMART" id="SM00419">
    <property type="entry name" value="HTH_CRP"/>
    <property type="match status" value="1"/>
</dbReference>
<comment type="caution">
    <text evidence="6">The sequence shown here is derived from an EMBL/GenBank/DDBJ whole genome shotgun (WGS) entry which is preliminary data.</text>
</comment>
<dbReference type="GO" id="GO:0003677">
    <property type="term" value="F:DNA binding"/>
    <property type="evidence" value="ECO:0007669"/>
    <property type="project" value="UniProtKB-KW"/>
</dbReference>
<dbReference type="Pfam" id="PF00027">
    <property type="entry name" value="cNMP_binding"/>
    <property type="match status" value="1"/>
</dbReference>
<feature type="domain" description="Cyclic nucleotide-binding" evidence="4">
    <location>
        <begin position="11"/>
        <end position="109"/>
    </location>
</feature>
<dbReference type="Pfam" id="PF13545">
    <property type="entry name" value="HTH_Crp_2"/>
    <property type="match status" value="1"/>
</dbReference>
<dbReference type="AlphaFoldDB" id="V2Y822"/>
<evidence type="ECO:0000256" key="1">
    <source>
        <dbReference type="ARBA" id="ARBA00023015"/>
    </source>
</evidence>
<name>V2Y822_9FIRM</name>
<dbReference type="eggNOG" id="COG0664">
    <property type="taxonomic scope" value="Bacteria"/>
</dbReference>
<dbReference type="Proteomes" id="UP000018227">
    <property type="component" value="Unassembled WGS sequence"/>
</dbReference>
<dbReference type="InterPro" id="IPR036390">
    <property type="entry name" value="WH_DNA-bd_sf"/>
</dbReference>
<dbReference type="PROSITE" id="PS51063">
    <property type="entry name" value="HTH_CRP_2"/>
    <property type="match status" value="1"/>
</dbReference>
<accession>V2Y822</accession>
<reference evidence="6 7" key="1">
    <citation type="submission" date="2013-06" db="EMBL/GenBank/DDBJ databases">
        <authorList>
            <person name="Weinstock G."/>
            <person name="Sodergren E."/>
            <person name="Clifton S."/>
            <person name="Fulton L."/>
            <person name="Fulton B."/>
            <person name="Courtney L."/>
            <person name="Fronick C."/>
            <person name="Harrison M."/>
            <person name="Strong C."/>
            <person name="Farmer C."/>
            <person name="Delahaunty K."/>
            <person name="Markovic C."/>
            <person name="Hall O."/>
            <person name="Minx P."/>
            <person name="Tomlinson C."/>
            <person name="Mitreva M."/>
            <person name="Nelson J."/>
            <person name="Hou S."/>
            <person name="Wollam A."/>
            <person name="Pepin K.H."/>
            <person name="Johnson M."/>
            <person name="Bhonagiri V."/>
            <person name="Nash W.E."/>
            <person name="Warren W."/>
            <person name="Chinwalla A."/>
            <person name="Mardis E.R."/>
            <person name="Wilson R.K."/>
        </authorList>
    </citation>
    <scope>NUCLEOTIDE SEQUENCE [LARGE SCALE GENOMIC DNA]</scope>
    <source>
        <strain evidence="6 7">ATCC 51271</strain>
    </source>
</reference>
<evidence type="ECO:0000313" key="6">
    <source>
        <dbReference type="EMBL" id="ESL04247.1"/>
    </source>
</evidence>
<dbReference type="OrthoDB" id="9774616at2"/>
<feature type="domain" description="HTH crp-type" evidence="5">
    <location>
        <begin position="152"/>
        <end position="220"/>
    </location>
</feature>
<keyword evidence="1" id="KW-0805">Transcription regulation</keyword>
<dbReference type="PROSITE" id="PS50042">
    <property type="entry name" value="CNMP_BINDING_3"/>
    <property type="match status" value="1"/>
</dbReference>
<dbReference type="InterPro" id="IPR000595">
    <property type="entry name" value="cNMP-bd_dom"/>
</dbReference>
<dbReference type="HOGENOM" id="CLU_075053_4_1_9"/>
<dbReference type="SMART" id="SM00100">
    <property type="entry name" value="cNMP"/>
    <property type="match status" value="1"/>
</dbReference>
<dbReference type="STRING" id="592026.GCWU0000282_000596"/>
<evidence type="ECO:0000256" key="3">
    <source>
        <dbReference type="ARBA" id="ARBA00023163"/>
    </source>
</evidence>
<organism evidence="6 7">
    <name type="scientific">Catonella morbi ATCC 51271</name>
    <dbReference type="NCBI Taxonomy" id="592026"/>
    <lineage>
        <taxon>Bacteria</taxon>
        <taxon>Bacillati</taxon>
        <taxon>Bacillota</taxon>
        <taxon>Clostridia</taxon>
        <taxon>Lachnospirales</taxon>
        <taxon>Lachnospiraceae</taxon>
        <taxon>Catonella</taxon>
    </lineage>
</organism>
<dbReference type="CDD" id="cd00038">
    <property type="entry name" value="CAP_ED"/>
    <property type="match status" value="1"/>
</dbReference>
<gene>
    <name evidence="6" type="ORF">GCWU0000282_000596</name>
</gene>
<keyword evidence="3" id="KW-0804">Transcription</keyword>
<keyword evidence="2" id="KW-0238">DNA-binding</keyword>
<dbReference type="SUPFAM" id="SSF51206">
    <property type="entry name" value="cAMP-binding domain-like"/>
    <property type="match status" value="1"/>
</dbReference>
<evidence type="ECO:0000259" key="5">
    <source>
        <dbReference type="PROSITE" id="PS51063"/>
    </source>
</evidence>
<evidence type="ECO:0000259" key="4">
    <source>
        <dbReference type="PROSITE" id="PS50042"/>
    </source>
</evidence>
<keyword evidence="7" id="KW-1185">Reference proteome</keyword>